<organism evidence="1">
    <name type="scientific">Anguilla anguilla</name>
    <name type="common">European freshwater eel</name>
    <name type="synonym">Muraena anguilla</name>
    <dbReference type="NCBI Taxonomy" id="7936"/>
    <lineage>
        <taxon>Eukaryota</taxon>
        <taxon>Metazoa</taxon>
        <taxon>Chordata</taxon>
        <taxon>Craniata</taxon>
        <taxon>Vertebrata</taxon>
        <taxon>Euteleostomi</taxon>
        <taxon>Actinopterygii</taxon>
        <taxon>Neopterygii</taxon>
        <taxon>Teleostei</taxon>
        <taxon>Anguilliformes</taxon>
        <taxon>Anguillidae</taxon>
        <taxon>Anguilla</taxon>
    </lineage>
</organism>
<accession>A0A0E9R8S0</accession>
<reference evidence="1" key="2">
    <citation type="journal article" date="2015" name="Fish Shellfish Immunol.">
        <title>Early steps in the European eel (Anguilla anguilla)-Vibrio vulnificus interaction in the gills: Role of the RtxA13 toxin.</title>
        <authorList>
            <person name="Callol A."/>
            <person name="Pajuelo D."/>
            <person name="Ebbesson L."/>
            <person name="Teles M."/>
            <person name="MacKenzie S."/>
            <person name="Amaro C."/>
        </authorList>
    </citation>
    <scope>NUCLEOTIDE SEQUENCE</scope>
</reference>
<evidence type="ECO:0000313" key="1">
    <source>
        <dbReference type="EMBL" id="JAH24860.1"/>
    </source>
</evidence>
<reference evidence="1" key="1">
    <citation type="submission" date="2014-11" db="EMBL/GenBank/DDBJ databases">
        <authorList>
            <person name="Amaro Gonzalez C."/>
        </authorList>
    </citation>
    <scope>NUCLEOTIDE SEQUENCE</scope>
</reference>
<proteinExistence type="predicted"/>
<dbReference type="EMBL" id="GBXM01083717">
    <property type="protein sequence ID" value="JAH24860.1"/>
    <property type="molecule type" value="Transcribed_RNA"/>
</dbReference>
<dbReference type="AlphaFoldDB" id="A0A0E9R8S0"/>
<protein>
    <submittedName>
        <fullName evidence="1">Uncharacterized protein</fullName>
    </submittedName>
</protein>
<name>A0A0E9R8S0_ANGAN</name>
<sequence length="27" mass="2884">MRASWPQEEKGTACIAVANFTSSLGTQ</sequence>